<dbReference type="Pfam" id="PF07690">
    <property type="entry name" value="MFS_1"/>
    <property type="match status" value="1"/>
</dbReference>
<feature type="transmembrane region" description="Helical" evidence="7">
    <location>
        <begin position="259"/>
        <end position="277"/>
    </location>
</feature>
<evidence type="ECO:0000256" key="7">
    <source>
        <dbReference type="SAM" id="Phobius"/>
    </source>
</evidence>
<gene>
    <name evidence="9" type="ORF">Aru02nite_70490</name>
</gene>
<evidence type="ECO:0000259" key="8">
    <source>
        <dbReference type="PROSITE" id="PS50850"/>
    </source>
</evidence>
<accession>A0A8J3NGN3</accession>
<comment type="subcellular location">
    <subcellularLocation>
        <location evidence="1">Cell membrane</location>
        <topology evidence="1">Multi-pass membrane protein</topology>
    </subcellularLocation>
</comment>
<dbReference type="EMBL" id="BOMB01000054">
    <property type="protein sequence ID" value="GID16160.1"/>
    <property type="molecule type" value="Genomic_DNA"/>
</dbReference>
<proteinExistence type="predicted"/>
<evidence type="ECO:0000256" key="3">
    <source>
        <dbReference type="ARBA" id="ARBA00022692"/>
    </source>
</evidence>
<name>A0A8J3NGN3_9ACTN</name>
<sequence length="509" mass="52710">MTAAVSGGAAAPAAGRTSAWSLVLPLVLAQFIASYAGTNMNVAISTIADDIGTTVAGMQTTITLFTLTMAALMIPGSKLTDILGRKVCFLAGLTVYGVGAVIALLAQGLTAMVVGYSVLEGVGSALLIPPIYILITVKFRDTKSRAKYFGAVSGAAGLGAAAGPLIGGLLTSAVSWRAAFGLQVLVVAVVAVLALRITDERPASPRPRFDVVGAVLSAAGLFFVVLGILRSSTYGWFVSRKDFTVGGTVVIPKGGVSPIWLYIGVGAILLAAFVLYVRRRERRGREPLVPLRLFRNRTSNLGLVTQNVQWLTMQGSFFVISVFLQQVRHYDAIRTGLMLTPATIGILLASAAAGRLAQRRSQRFLIRIGFTVTTVGMILLPVFVRDDSGVLSFIPGLLLMGLGIGVMLTSSVNVVQSAFPEPDQGEISGLSRSVSNLGSSMGTAFAGSILVAAAVPGGRPFLLSLVALAVIAALGLVAALLLPRQPAPAGGGTSDQTTPRSARSSTAPT</sequence>
<evidence type="ECO:0000256" key="6">
    <source>
        <dbReference type="SAM" id="MobiDB-lite"/>
    </source>
</evidence>
<protein>
    <submittedName>
        <fullName evidence="9">MFS transporter</fullName>
    </submittedName>
</protein>
<evidence type="ECO:0000256" key="2">
    <source>
        <dbReference type="ARBA" id="ARBA00022448"/>
    </source>
</evidence>
<dbReference type="PANTHER" id="PTHR42718">
    <property type="entry name" value="MAJOR FACILITATOR SUPERFAMILY MULTIDRUG TRANSPORTER MFSC"/>
    <property type="match status" value="1"/>
</dbReference>
<dbReference type="Gene3D" id="1.20.1720.10">
    <property type="entry name" value="Multidrug resistance protein D"/>
    <property type="match status" value="1"/>
</dbReference>
<organism evidence="9 10">
    <name type="scientific">Actinocatenispora rupis</name>
    <dbReference type="NCBI Taxonomy" id="519421"/>
    <lineage>
        <taxon>Bacteria</taxon>
        <taxon>Bacillati</taxon>
        <taxon>Actinomycetota</taxon>
        <taxon>Actinomycetes</taxon>
        <taxon>Micromonosporales</taxon>
        <taxon>Micromonosporaceae</taxon>
        <taxon>Actinocatenispora</taxon>
    </lineage>
</organism>
<dbReference type="RefSeq" id="WP_203664814.1">
    <property type="nucleotide sequence ID" value="NZ_BAAAZM010000029.1"/>
</dbReference>
<evidence type="ECO:0000256" key="4">
    <source>
        <dbReference type="ARBA" id="ARBA00022989"/>
    </source>
</evidence>
<dbReference type="AlphaFoldDB" id="A0A8J3NGN3"/>
<keyword evidence="10" id="KW-1185">Reference proteome</keyword>
<dbReference type="GO" id="GO:0005886">
    <property type="term" value="C:plasma membrane"/>
    <property type="evidence" value="ECO:0007669"/>
    <property type="project" value="UniProtKB-SubCell"/>
</dbReference>
<feature type="transmembrane region" description="Helical" evidence="7">
    <location>
        <begin position="336"/>
        <end position="357"/>
    </location>
</feature>
<feature type="transmembrane region" description="Helical" evidence="7">
    <location>
        <begin position="113"/>
        <end position="136"/>
    </location>
</feature>
<dbReference type="InterPro" id="IPR020846">
    <property type="entry name" value="MFS_dom"/>
</dbReference>
<keyword evidence="4 7" id="KW-1133">Transmembrane helix</keyword>
<feature type="compositionally biased region" description="Polar residues" evidence="6">
    <location>
        <begin position="494"/>
        <end position="509"/>
    </location>
</feature>
<feature type="transmembrane region" description="Helical" evidence="7">
    <location>
        <begin position="298"/>
        <end position="324"/>
    </location>
</feature>
<comment type="caution">
    <text evidence="9">The sequence shown here is derived from an EMBL/GenBank/DDBJ whole genome shotgun (WGS) entry which is preliminary data.</text>
</comment>
<dbReference type="SUPFAM" id="SSF103473">
    <property type="entry name" value="MFS general substrate transporter"/>
    <property type="match status" value="1"/>
</dbReference>
<feature type="region of interest" description="Disordered" evidence="6">
    <location>
        <begin position="488"/>
        <end position="509"/>
    </location>
</feature>
<dbReference type="PRINTS" id="PR01036">
    <property type="entry name" value="TCRTETB"/>
</dbReference>
<dbReference type="PROSITE" id="PS50850">
    <property type="entry name" value="MFS"/>
    <property type="match status" value="1"/>
</dbReference>
<dbReference type="Gene3D" id="1.20.1250.20">
    <property type="entry name" value="MFS general substrate transporter like domains"/>
    <property type="match status" value="1"/>
</dbReference>
<feature type="domain" description="Major facilitator superfamily (MFS) profile" evidence="8">
    <location>
        <begin position="22"/>
        <end position="487"/>
    </location>
</feature>
<dbReference type="PANTHER" id="PTHR42718:SF9">
    <property type="entry name" value="MAJOR FACILITATOR SUPERFAMILY MULTIDRUG TRANSPORTER MFSC"/>
    <property type="match status" value="1"/>
</dbReference>
<feature type="transmembrane region" description="Helical" evidence="7">
    <location>
        <begin position="209"/>
        <end position="229"/>
    </location>
</feature>
<feature type="transmembrane region" description="Helical" evidence="7">
    <location>
        <begin position="364"/>
        <end position="384"/>
    </location>
</feature>
<feature type="transmembrane region" description="Helical" evidence="7">
    <location>
        <begin position="390"/>
        <end position="415"/>
    </location>
</feature>
<reference evidence="9" key="1">
    <citation type="submission" date="2021-01" db="EMBL/GenBank/DDBJ databases">
        <title>Whole genome shotgun sequence of Actinocatenispora rupis NBRC 107355.</title>
        <authorList>
            <person name="Komaki H."/>
            <person name="Tamura T."/>
        </authorList>
    </citation>
    <scope>NUCLEOTIDE SEQUENCE</scope>
    <source>
        <strain evidence="9">NBRC 107355</strain>
    </source>
</reference>
<keyword evidence="3 7" id="KW-0812">Transmembrane</keyword>
<feature type="transmembrane region" description="Helical" evidence="7">
    <location>
        <begin position="461"/>
        <end position="482"/>
    </location>
</feature>
<feature type="transmembrane region" description="Helical" evidence="7">
    <location>
        <begin position="176"/>
        <end position="197"/>
    </location>
</feature>
<feature type="transmembrane region" description="Helical" evidence="7">
    <location>
        <begin position="87"/>
        <end position="107"/>
    </location>
</feature>
<feature type="transmembrane region" description="Helical" evidence="7">
    <location>
        <begin position="436"/>
        <end position="455"/>
    </location>
</feature>
<evidence type="ECO:0000313" key="9">
    <source>
        <dbReference type="EMBL" id="GID16160.1"/>
    </source>
</evidence>
<dbReference type="InterPro" id="IPR036259">
    <property type="entry name" value="MFS_trans_sf"/>
</dbReference>
<dbReference type="Proteomes" id="UP000612808">
    <property type="component" value="Unassembled WGS sequence"/>
</dbReference>
<dbReference type="GO" id="GO:0022857">
    <property type="term" value="F:transmembrane transporter activity"/>
    <property type="evidence" value="ECO:0007669"/>
    <property type="project" value="InterPro"/>
</dbReference>
<evidence type="ECO:0000256" key="5">
    <source>
        <dbReference type="ARBA" id="ARBA00023136"/>
    </source>
</evidence>
<evidence type="ECO:0000256" key="1">
    <source>
        <dbReference type="ARBA" id="ARBA00004651"/>
    </source>
</evidence>
<keyword evidence="5 7" id="KW-0472">Membrane</keyword>
<dbReference type="InterPro" id="IPR011701">
    <property type="entry name" value="MFS"/>
</dbReference>
<evidence type="ECO:0000313" key="10">
    <source>
        <dbReference type="Proteomes" id="UP000612808"/>
    </source>
</evidence>
<keyword evidence="2" id="KW-0813">Transport</keyword>
<feature type="transmembrane region" description="Helical" evidence="7">
    <location>
        <begin position="53"/>
        <end position="75"/>
    </location>
</feature>
<feature type="transmembrane region" description="Helical" evidence="7">
    <location>
        <begin position="148"/>
        <end position="170"/>
    </location>
</feature>